<dbReference type="InterPro" id="IPR018859">
    <property type="entry name" value="BAR_dom-cont"/>
</dbReference>
<dbReference type="Proteomes" id="UP000245942">
    <property type="component" value="Unassembled WGS sequence"/>
</dbReference>
<keyword evidence="3" id="KW-1185">Reference proteome</keyword>
<dbReference type="AlphaFoldDB" id="A0A316U6R1"/>
<dbReference type="InterPro" id="IPR027267">
    <property type="entry name" value="AH/BAR_dom_sf"/>
</dbReference>
<dbReference type="CDD" id="cd07600">
    <property type="entry name" value="BAR_Gvp36"/>
    <property type="match status" value="1"/>
</dbReference>
<dbReference type="Gene3D" id="1.20.1270.60">
    <property type="entry name" value="Arfaptin homology (AH) domain/BAR domain"/>
    <property type="match status" value="1"/>
</dbReference>
<protein>
    <recommendedName>
        <fullName evidence="4">BAR domain-containing protein</fullName>
    </recommendedName>
</protein>
<dbReference type="Pfam" id="PF10455">
    <property type="entry name" value="BAR_2"/>
    <property type="match status" value="1"/>
</dbReference>
<dbReference type="EMBL" id="KZ819326">
    <property type="protein sequence ID" value="PWN20919.1"/>
    <property type="molecule type" value="Genomic_DNA"/>
</dbReference>
<evidence type="ECO:0000313" key="2">
    <source>
        <dbReference type="EMBL" id="PWN20919.1"/>
    </source>
</evidence>
<gene>
    <name evidence="2" type="ORF">BCV69DRAFT_282430</name>
</gene>
<dbReference type="GeneID" id="37014092"/>
<reference evidence="2 3" key="1">
    <citation type="journal article" date="2018" name="Mol. Biol. Evol.">
        <title>Broad Genomic Sampling Reveals a Smut Pathogenic Ancestry of the Fungal Clade Ustilaginomycotina.</title>
        <authorList>
            <person name="Kijpornyongpan T."/>
            <person name="Mondo S.J."/>
            <person name="Barry K."/>
            <person name="Sandor L."/>
            <person name="Lee J."/>
            <person name="Lipzen A."/>
            <person name="Pangilinan J."/>
            <person name="LaButti K."/>
            <person name="Hainaut M."/>
            <person name="Henrissat B."/>
            <person name="Grigoriev I.V."/>
            <person name="Spatafora J.W."/>
            <person name="Aime M.C."/>
        </authorList>
    </citation>
    <scope>NUCLEOTIDE SEQUENCE [LARGE SCALE GENOMIC DNA]</scope>
    <source>
        <strain evidence="2 3">MCA 4718</strain>
    </source>
</reference>
<evidence type="ECO:0008006" key="4">
    <source>
        <dbReference type="Google" id="ProtNLM"/>
    </source>
</evidence>
<dbReference type="RefSeq" id="XP_025348079.1">
    <property type="nucleotide sequence ID" value="XM_025492358.1"/>
</dbReference>
<evidence type="ECO:0000256" key="1">
    <source>
        <dbReference type="SAM" id="Coils"/>
    </source>
</evidence>
<dbReference type="SUPFAM" id="SSF103657">
    <property type="entry name" value="BAR/IMD domain-like"/>
    <property type="match status" value="1"/>
</dbReference>
<sequence length="334" mass="35782">MEQWSKFTQNVNQNVGPLGQRLTKGFGSIGQQVGNLGQQARERFGNVDEQDITELPQEYRDLEARVDGLKNAHTSLLKVAKAYESEAYDYPTQVQESVNLLSSQVSHSVTSWAASAAKGTNLPPIQPTSAPDQVHRTLAHALSRASASGAIQLGASATNIAGLPNAANTPGETASPSKLGEALQKFALGQDRLGNARLSQDEEIKEGFLKPWQSFGTQINVAMKARSSVNSSRLHLDSWKATLKATEASGNPQKLDAQRLEVEKAEDQLVAATEEAIAAMKAVTENPEGVKALAALVKAQAEFHKSAVEVLGQLAGEISQVAISSENEYRASRQ</sequence>
<organism evidence="2 3">
    <name type="scientific">Pseudomicrostroma glucosiphilum</name>
    <dbReference type="NCBI Taxonomy" id="1684307"/>
    <lineage>
        <taxon>Eukaryota</taxon>
        <taxon>Fungi</taxon>
        <taxon>Dikarya</taxon>
        <taxon>Basidiomycota</taxon>
        <taxon>Ustilaginomycotina</taxon>
        <taxon>Exobasidiomycetes</taxon>
        <taxon>Microstromatales</taxon>
        <taxon>Microstromatales incertae sedis</taxon>
        <taxon>Pseudomicrostroma</taxon>
    </lineage>
</organism>
<accession>A0A316U6R1</accession>
<name>A0A316U6R1_9BASI</name>
<dbReference type="STRING" id="1684307.A0A316U6R1"/>
<keyword evidence="1" id="KW-0175">Coiled coil</keyword>
<feature type="coiled-coil region" evidence="1">
    <location>
        <begin position="255"/>
        <end position="282"/>
    </location>
</feature>
<dbReference type="OrthoDB" id="5549748at2759"/>
<evidence type="ECO:0000313" key="3">
    <source>
        <dbReference type="Proteomes" id="UP000245942"/>
    </source>
</evidence>
<proteinExistence type="predicted"/>